<dbReference type="GO" id="GO:0005886">
    <property type="term" value="C:plasma membrane"/>
    <property type="evidence" value="ECO:0007669"/>
    <property type="project" value="TreeGrafter"/>
</dbReference>
<dbReference type="PANTHER" id="PTHR10075">
    <property type="entry name" value="BASIGIN RELATED"/>
    <property type="match status" value="1"/>
</dbReference>
<protein>
    <submittedName>
        <fullName evidence="6">Putative neuroplastin-like protein</fullName>
    </submittedName>
</protein>
<dbReference type="GO" id="GO:0070593">
    <property type="term" value="P:dendrite self-avoidance"/>
    <property type="evidence" value="ECO:0007669"/>
    <property type="project" value="TreeGrafter"/>
</dbReference>
<evidence type="ECO:0000313" key="6">
    <source>
        <dbReference type="EMBL" id="JAI16370.1"/>
    </source>
</evidence>
<dbReference type="EMBL" id="GDAI01001233">
    <property type="protein sequence ID" value="JAI16370.1"/>
    <property type="molecule type" value="mRNA"/>
</dbReference>
<evidence type="ECO:0000256" key="2">
    <source>
        <dbReference type="SAM" id="MobiDB-lite"/>
    </source>
</evidence>
<dbReference type="SMART" id="SM00408">
    <property type="entry name" value="IGc2"/>
    <property type="match status" value="2"/>
</dbReference>
<name>A0A0K8TR25_TABBR</name>
<evidence type="ECO:0000256" key="1">
    <source>
        <dbReference type="ARBA" id="ARBA00023319"/>
    </source>
</evidence>
<dbReference type="InterPro" id="IPR013098">
    <property type="entry name" value="Ig_I-set"/>
</dbReference>
<dbReference type="InterPro" id="IPR036179">
    <property type="entry name" value="Ig-like_dom_sf"/>
</dbReference>
<feature type="transmembrane region" description="Helical" evidence="3">
    <location>
        <begin position="224"/>
        <end position="245"/>
    </location>
</feature>
<keyword evidence="3" id="KW-0812">Transmembrane</keyword>
<dbReference type="Pfam" id="PF07679">
    <property type="entry name" value="I-set"/>
    <property type="match status" value="1"/>
</dbReference>
<feature type="domain" description="Ig-like" evidence="5">
    <location>
        <begin position="121"/>
        <end position="211"/>
    </location>
</feature>
<dbReference type="Gene3D" id="2.60.40.10">
    <property type="entry name" value="Immunoglobulins"/>
    <property type="match status" value="2"/>
</dbReference>
<dbReference type="InterPro" id="IPR007110">
    <property type="entry name" value="Ig-like_dom"/>
</dbReference>
<feature type="domain" description="Ig-like" evidence="5">
    <location>
        <begin position="26"/>
        <end position="116"/>
    </location>
</feature>
<dbReference type="InterPro" id="IPR003599">
    <property type="entry name" value="Ig_sub"/>
</dbReference>
<keyword evidence="3" id="KW-0472">Membrane</keyword>
<keyword evidence="4" id="KW-0732">Signal</keyword>
<organism evidence="6">
    <name type="scientific">Tabanus bromius</name>
    <name type="common">Band-eyed brown horse fly</name>
    <dbReference type="NCBI Taxonomy" id="304241"/>
    <lineage>
        <taxon>Eukaryota</taxon>
        <taxon>Metazoa</taxon>
        <taxon>Ecdysozoa</taxon>
        <taxon>Arthropoda</taxon>
        <taxon>Hexapoda</taxon>
        <taxon>Insecta</taxon>
        <taxon>Pterygota</taxon>
        <taxon>Neoptera</taxon>
        <taxon>Endopterygota</taxon>
        <taxon>Diptera</taxon>
        <taxon>Brachycera</taxon>
        <taxon>Tabanomorpha</taxon>
        <taxon>Tabanoidea</taxon>
        <taxon>Tabanidae</taxon>
        <taxon>Tabanus</taxon>
    </lineage>
</organism>
<dbReference type="GO" id="GO:0007156">
    <property type="term" value="P:homophilic cell adhesion via plasma membrane adhesion molecules"/>
    <property type="evidence" value="ECO:0007669"/>
    <property type="project" value="TreeGrafter"/>
</dbReference>
<dbReference type="GO" id="GO:0007411">
    <property type="term" value="P:axon guidance"/>
    <property type="evidence" value="ECO:0007669"/>
    <property type="project" value="TreeGrafter"/>
</dbReference>
<sequence length="273" mass="31137">MENSFLRYLSLILLFITIAADEELVPNYDIPEHEMKIFNYKHPIVLNCNITSGAEGKELTWEKGGVDVGLIDRLKNPDNAKIYKDEQKFIIQKAEYEDAGIYSCVLKDKNLRRNFTVVAHPYVNLPANTGVVEGEKLSIYCNAFGTDIDIVWIIGNNLTIKETTGRYIIKDENNLKSVRLEIENVVPEDRGEYTCNVTNNALAYQNKQPVSDTTLVRVKGKLAALWPFLGICAEVFILCGIILIYEKRRNKTELDESDTDPNTEQEKLKVQRK</sequence>
<keyword evidence="1" id="KW-0393">Immunoglobulin domain</keyword>
<dbReference type="GO" id="GO:0030424">
    <property type="term" value="C:axon"/>
    <property type="evidence" value="ECO:0007669"/>
    <property type="project" value="TreeGrafter"/>
</dbReference>
<dbReference type="SMART" id="SM00409">
    <property type="entry name" value="IG"/>
    <property type="match status" value="2"/>
</dbReference>
<feature type="region of interest" description="Disordered" evidence="2">
    <location>
        <begin position="253"/>
        <end position="273"/>
    </location>
</feature>
<keyword evidence="3" id="KW-1133">Transmembrane helix</keyword>
<dbReference type="InterPro" id="IPR003598">
    <property type="entry name" value="Ig_sub2"/>
</dbReference>
<dbReference type="CDD" id="cd00096">
    <property type="entry name" value="Ig"/>
    <property type="match status" value="2"/>
</dbReference>
<dbReference type="AlphaFoldDB" id="A0A0K8TR25"/>
<proteinExistence type="evidence at transcript level"/>
<dbReference type="PANTHER" id="PTHR10075:SF104">
    <property type="entry name" value="BASIGIN, ISOFORM G"/>
    <property type="match status" value="1"/>
</dbReference>
<dbReference type="InterPro" id="IPR013783">
    <property type="entry name" value="Ig-like_fold"/>
</dbReference>
<feature type="chain" id="PRO_5005520182" evidence="4">
    <location>
        <begin position="22"/>
        <end position="273"/>
    </location>
</feature>
<dbReference type="Pfam" id="PF13895">
    <property type="entry name" value="Ig_2"/>
    <property type="match status" value="1"/>
</dbReference>
<dbReference type="SUPFAM" id="SSF48726">
    <property type="entry name" value="Immunoglobulin"/>
    <property type="match status" value="2"/>
</dbReference>
<feature type="compositionally biased region" description="Basic and acidic residues" evidence="2">
    <location>
        <begin position="264"/>
        <end position="273"/>
    </location>
</feature>
<accession>A0A0K8TR25</accession>
<reference evidence="6" key="1">
    <citation type="journal article" date="2015" name="Insect Biochem. Mol. Biol.">
        <title>An insight into the sialome of the horse fly, Tabanus bromius.</title>
        <authorList>
            <person name="Ribeiro J.M."/>
            <person name="Kazimirova M."/>
            <person name="Takac P."/>
            <person name="Andersen J.F."/>
            <person name="Francischetti I.M."/>
        </authorList>
    </citation>
    <scope>NUCLEOTIDE SEQUENCE</scope>
</reference>
<feature type="signal peptide" evidence="4">
    <location>
        <begin position="1"/>
        <end position="21"/>
    </location>
</feature>
<evidence type="ECO:0000259" key="5">
    <source>
        <dbReference type="PROSITE" id="PS50835"/>
    </source>
</evidence>
<dbReference type="PROSITE" id="PS50835">
    <property type="entry name" value="IG_LIKE"/>
    <property type="match status" value="2"/>
</dbReference>
<evidence type="ECO:0000256" key="4">
    <source>
        <dbReference type="SAM" id="SignalP"/>
    </source>
</evidence>
<evidence type="ECO:0000256" key="3">
    <source>
        <dbReference type="SAM" id="Phobius"/>
    </source>
</evidence>
<dbReference type="GO" id="GO:0098632">
    <property type="term" value="F:cell-cell adhesion mediator activity"/>
    <property type="evidence" value="ECO:0007669"/>
    <property type="project" value="TreeGrafter"/>
</dbReference>